<comment type="caution">
    <text evidence="1">The sequence shown here is derived from an EMBL/GenBank/DDBJ whole genome shotgun (WGS) entry which is preliminary data.</text>
</comment>
<keyword evidence="2" id="KW-1185">Reference proteome</keyword>
<dbReference type="HOGENOM" id="CLU_3006342_0_0_9"/>
<protein>
    <submittedName>
        <fullName evidence="1">Uncharacterized protein</fullName>
    </submittedName>
</protein>
<name>E7GN05_CLOS6</name>
<organism evidence="1 2">
    <name type="scientific">Clostridium symbiosum (strain WAL-14163)</name>
    <dbReference type="NCBI Taxonomy" id="742740"/>
    <lineage>
        <taxon>Bacteria</taxon>
        <taxon>Bacillati</taxon>
        <taxon>Bacillota</taxon>
        <taxon>Clostridia</taxon>
        <taxon>Lachnospirales</taxon>
        <taxon>Lachnospiraceae</taxon>
        <taxon>Otoolea</taxon>
    </lineage>
</organism>
<evidence type="ECO:0000313" key="1">
    <source>
        <dbReference type="EMBL" id="EGA93806.1"/>
    </source>
</evidence>
<dbReference type="Proteomes" id="UP000002970">
    <property type="component" value="Unassembled WGS sequence"/>
</dbReference>
<accession>E7GN05</accession>
<dbReference type="AlphaFoldDB" id="E7GN05"/>
<proteinExistence type="predicted"/>
<sequence>MENYLEKSVWICLSICTELYDNSQPSTRRLLNVEKSPLASRKELEIKDLRNEKFIL</sequence>
<gene>
    <name evidence="1" type="ORF">HMPREF9474_02242</name>
</gene>
<dbReference type="EMBL" id="ADLQ01000051">
    <property type="protein sequence ID" value="EGA93806.1"/>
    <property type="molecule type" value="Genomic_DNA"/>
</dbReference>
<reference evidence="1 2" key="1">
    <citation type="submission" date="2010-12" db="EMBL/GenBank/DDBJ databases">
        <title>The Genome Sequence of Clostridium symbiosum strain WAL-14163.</title>
        <authorList>
            <person name="Earl A."/>
            <person name="Ward D."/>
            <person name="Feldgarden M."/>
            <person name="Gevers D."/>
            <person name="Finegold S.M."/>
            <person name="Summanen P.H."/>
            <person name="Molitoris D.R."/>
            <person name="Vaisanen M.L."/>
            <person name="Daigneault M."/>
            <person name="Young S.K."/>
            <person name="Zeng Q."/>
            <person name="Gargeya S."/>
            <person name="Fitzgerald M."/>
            <person name="Haas B."/>
            <person name="Abouelleil A."/>
            <person name="Alvarado L."/>
            <person name="Arachchi H.M."/>
            <person name="Berlin A."/>
            <person name="Brown A."/>
            <person name="Chapman S.B."/>
            <person name="Chen Z."/>
            <person name="Dunbar C."/>
            <person name="Freedman E."/>
            <person name="Gearin G."/>
            <person name="Gellesch M."/>
            <person name="Goldberg J."/>
            <person name="Griggs A."/>
            <person name="Gujja S."/>
            <person name="Heilman E."/>
            <person name="Heiman D."/>
            <person name="Howarth C."/>
            <person name="Larson L."/>
            <person name="Lui A."/>
            <person name="MacDonald P.J.P."/>
            <person name="Mehta T."/>
            <person name="Montmayeur A."/>
            <person name="Murphy C."/>
            <person name="Neiman D."/>
            <person name="Pearson M."/>
            <person name="Priest M."/>
            <person name="Roberts A."/>
            <person name="Saif S."/>
            <person name="Shea T."/>
            <person name="Shenoy N."/>
            <person name="Sisk P."/>
            <person name="Stolte C."/>
            <person name="Sykes S."/>
            <person name="White J."/>
            <person name="Yandava C."/>
            <person name="Nusbaum C."/>
            <person name="Birren B."/>
        </authorList>
    </citation>
    <scope>NUCLEOTIDE SEQUENCE [LARGE SCALE GENOMIC DNA]</scope>
    <source>
        <strain evidence="1 2">WAL-14163</strain>
    </source>
</reference>
<evidence type="ECO:0000313" key="2">
    <source>
        <dbReference type="Proteomes" id="UP000002970"/>
    </source>
</evidence>